<accession>A0A2M7EK25</accession>
<evidence type="ECO:0000259" key="3">
    <source>
        <dbReference type="PROSITE" id="PS51462"/>
    </source>
</evidence>
<dbReference type="SUPFAM" id="SSF55811">
    <property type="entry name" value="Nudix"/>
    <property type="match status" value="1"/>
</dbReference>
<gene>
    <name evidence="4" type="ORF">COW57_02560</name>
</gene>
<comment type="cofactor">
    <cofactor evidence="1">
        <name>Mg(2+)</name>
        <dbReference type="ChEBI" id="CHEBI:18420"/>
    </cofactor>
</comment>
<dbReference type="EMBL" id="PFEV01000121">
    <property type="protein sequence ID" value="PIV70916.1"/>
    <property type="molecule type" value="Genomic_DNA"/>
</dbReference>
<sequence>MRHGYSISNSIMFHMITCYFENNNKAKKGLRHITVNAIVIHENKVLLGKRGTVGGKVMLESGKWGLVGGFFDRDENLAQAVKREVLEESGCEIDNLTLFRINDNPNRPKEDRQNVDIIFSANLVRQIPKKDEEISHLEWFPLDNLPPMEEMAFDHGEDILLYKEYLKKKHPIPLLGLT</sequence>
<dbReference type="PANTHER" id="PTHR43046:SF14">
    <property type="entry name" value="MUTT_NUDIX FAMILY PROTEIN"/>
    <property type="match status" value="1"/>
</dbReference>
<dbReference type="PROSITE" id="PS51462">
    <property type="entry name" value="NUDIX"/>
    <property type="match status" value="1"/>
</dbReference>
<dbReference type="InterPro" id="IPR020084">
    <property type="entry name" value="NUDIX_hydrolase_CS"/>
</dbReference>
<dbReference type="InterPro" id="IPR000086">
    <property type="entry name" value="NUDIX_hydrolase_dom"/>
</dbReference>
<dbReference type="AlphaFoldDB" id="A0A2M7EK25"/>
<dbReference type="Gene3D" id="3.90.79.10">
    <property type="entry name" value="Nucleoside Triphosphate Pyrophosphohydrolase"/>
    <property type="match status" value="1"/>
</dbReference>
<dbReference type="Proteomes" id="UP000228762">
    <property type="component" value="Unassembled WGS sequence"/>
</dbReference>
<dbReference type="InterPro" id="IPR015797">
    <property type="entry name" value="NUDIX_hydrolase-like_dom_sf"/>
</dbReference>
<evidence type="ECO:0000256" key="1">
    <source>
        <dbReference type="ARBA" id="ARBA00001946"/>
    </source>
</evidence>
<dbReference type="GO" id="GO:0016787">
    <property type="term" value="F:hydrolase activity"/>
    <property type="evidence" value="ECO:0007669"/>
    <property type="project" value="UniProtKB-KW"/>
</dbReference>
<name>A0A2M7EK25_9BACT</name>
<reference evidence="5" key="1">
    <citation type="submission" date="2017-09" db="EMBL/GenBank/DDBJ databases">
        <title>Depth-based differentiation of microbial function through sediment-hosted aquifers and enrichment of novel symbionts in the deep terrestrial subsurface.</title>
        <authorList>
            <person name="Probst A.J."/>
            <person name="Ladd B."/>
            <person name="Jarett J.K."/>
            <person name="Geller-Mcgrath D.E."/>
            <person name="Sieber C.M.K."/>
            <person name="Emerson J.B."/>
            <person name="Anantharaman K."/>
            <person name="Thomas B.C."/>
            <person name="Malmstrom R."/>
            <person name="Stieglmeier M."/>
            <person name="Klingl A."/>
            <person name="Woyke T."/>
            <person name="Ryan C.M."/>
            <person name="Banfield J.F."/>
        </authorList>
    </citation>
    <scope>NUCLEOTIDE SEQUENCE [LARGE SCALE GENOMIC DNA]</scope>
</reference>
<evidence type="ECO:0000256" key="2">
    <source>
        <dbReference type="ARBA" id="ARBA00022801"/>
    </source>
</evidence>
<evidence type="ECO:0000313" key="4">
    <source>
        <dbReference type="EMBL" id="PIV70916.1"/>
    </source>
</evidence>
<evidence type="ECO:0000313" key="5">
    <source>
        <dbReference type="Proteomes" id="UP000228762"/>
    </source>
</evidence>
<organism evidence="4 5">
    <name type="scientific">Candidatus Roizmanbacteria bacterium CG17_big_fil_post_rev_8_21_14_2_50_39_7</name>
    <dbReference type="NCBI Taxonomy" id="1974858"/>
    <lineage>
        <taxon>Bacteria</taxon>
        <taxon>Candidatus Roizmaniibacteriota</taxon>
    </lineage>
</organism>
<dbReference type="PANTHER" id="PTHR43046">
    <property type="entry name" value="GDP-MANNOSE MANNOSYL HYDROLASE"/>
    <property type="match status" value="1"/>
</dbReference>
<comment type="caution">
    <text evidence="4">The sequence shown here is derived from an EMBL/GenBank/DDBJ whole genome shotgun (WGS) entry which is preliminary data.</text>
</comment>
<dbReference type="CDD" id="cd02883">
    <property type="entry name" value="NUDIX_Hydrolase"/>
    <property type="match status" value="1"/>
</dbReference>
<feature type="domain" description="Nudix hydrolase" evidence="3">
    <location>
        <begin position="30"/>
        <end position="163"/>
    </location>
</feature>
<proteinExistence type="predicted"/>
<dbReference type="Pfam" id="PF00293">
    <property type="entry name" value="NUDIX"/>
    <property type="match status" value="1"/>
</dbReference>
<dbReference type="PROSITE" id="PS00893">
    <property type="entry name" value="NUDIX_BOX"/>
    <property type="match status" value="1"/>
</dbReference>
<protein>
    <recommendedName>
        <fullName evidence="3">Nudix hydrolase domain-containing protein</fullName>
    </recommendedName>
</protein>
<keyword evidence="2" id="KW-0378">Hydrolase</keyword>